<accession>A0ABT3FRE8</accession>
<evidence type="ECO:0000313" key="1">
    <source>
        <dbReference type="EMBL" id="MCW1886027.1"/>
    </source>
</evidence>
<organism evidence="1 2">
    <name type="scientific">Luteolibacter flavescens</name>
    <dbReference type="NCBI Taxonomy" id="1859460"/>
    <lineage>
        <taxon>Bacteria</taxon>
        <taxon>Pseudomonadati</taxon>
        <taxon>Verrucomicrobiota</taxon>
        <taxon>Verrucomicrobiia</taxon>
        <taxon>Verrucomicrobiales</taxon>
        <taxon>Verrucomicrobiaceae</taxon>
        <taxon>Luteolibacter</taxon>
    </lineage>
</organism>
<keyword evidence="2" id="KW-1185">Reference proteome</keyword>
<protein>
    <submittedName>
        <fullName evidence="1">Uncharacterized protein</fullName>
    </submittedName>
</protein>
<dbReference type="EMBL" id="JAPDDS010000008">
    <property type="protein sequence ID" value="MCW1886027.1"/>
    <property type="molecule type" value="Genomic_DNA"/>
</dbReference>
<evidence type="ECO:0000313" key="2">
    <source>
        <dbReference type="Proteomes" id="UP001207930"/>
    </source>
</evidence>
<comment type="caution">
    <text evidence="1">The sequence shown here is derived from an EMBL/GenBank/DDBJ whole genome shotgun (WGS) entry which is preliminary data.</text>
</comment>
<name>A0ABT3FRE8_9BACT</name>
<sequence>MAAPLVASPDVPAPQEFACSAGDGFHLTIACFDETGEAEKREWILILNGRAYRDLLSLEKGLTNIPKGSTIVWAPSDMKIGGEPLDKKADLDELASMCAAAGLSLKIIPAG</sequence>
<proteinExistence type="predicted"/>
<gene>
    <name evidence="1" type="ORF">OKA04_14915</name>
</gene>
<dbReference type="Proteomes" id="UP001207930">
    <property type="component" value="Unassembled WGS sequence"/>
</dbReference>
<reference evidence="1 2" key="1">
    <citation type="submission" date="2022-10" db="EMBL/GenBank/DDBJ databases">
        <title>Luteolibacter flavescens strain MCCC 1K03193, whole genome shotgun sequencing project.</title>
        <authorList>
            <person name="Zhao G."/>
            <person name="Shen L."/>
        </authorList>
    </citation>
    <scope>NUCLEOTIDE SEQUENCE [LARGE SCALE GENOMIC DNA]</scope>
    <source>
        <strain evidence="1 2">MCCC 1K03193</strain>
    </source>
</reference>
<dbReference type="RefSeq" id="WP_264501983.1">
    <property type="nucleotide sequence ID" value="NZ_JAPDDS010000008.1"/>
</dbReference>